<keyword evidence="3" id="KW-1185">Reference proteome</keyword>
<feature type="compositionally biased region" description="Low complexity" evidence="1">
    <location>
        <begin position="309"/>
        <end position="329"/>
    </location>
</feature>
<dbReference type="Proteomes" id="UP000054217">
    <property type="component" value="Unassembled WGS sequence"/>
</dbReference>
<evidence type="ECO:0000256" key="1">
    <source>
        <dbReference type="SAM" id="MobiDB-lite"/>
    </source>
</evidence>
<name>A0A0C3IBZ7_PISTI</name>
<dbReference type="InParanoid" id="A0A0C3IBZ7"/>
<feature type="compositionally biased region" description="Basic and acidic residues" evidence="1">
    <location>
        <begin position="205"/>
        <end position="219"/>
    </location>
</feature>
<feature type="compositionally biased region" description="Basic residues" evidence="1">
    <location>
        <begin position="358"/>
        <end position="370"/>
    </location>
</feature>
<dbReference type="OrthoDB" id="2690296at2759"/>
<feature type="region of interest" description="Disordered" evidence="1">
    <location>
        <begin position="166"/>
        <end position="370"/>
    </location>
</feature>
<feature type="compositionally biased region" description="Basic residues" evidence="1">
    <location>
        <begin position="278"/>
        <end position="294"/>
    </location>
</feature>
<accession>A0A0C3IBZ7</accession>
<dbReference type="HOGENOM" id="CLU_748252_0_0_1"/>
<reference evidence="2 3" key="1">
    <citation type="submission" date="2014-04" db="EMBL/GenBank/DDBJ databases">
        <authorList>
            <consortium name="DOE Joint Genome Institute"/>
            <person name="Kuo A."/>
            <person name="Kohler A."/>
            <person name="Costa M.D."/>
            <person name="Nagy L.G."/>
            <person name="Floudas D."/>
            <person name="Copeland A."/>
            <person name="Barry K.W."/>
            <person name="Cichocki N."/>
            <person name="Veneault-Fourrey C."/>
            <person name="LaButti K."/>
            <person name="Lindquist E.A."/>
            <person name="Lipzen A."/>
            <person name="Lundell T."/>
            <person name="Morin E."/>
            <person name="Murat C."/>
            <person name="Sun H."/>
            <person name="Tunlid A."/>
            <person name="Henrissat B."/>
            <person name="Grigoriev I.V."/>
            <person name="Hibbett D.S."/>
            <person name="Martin F."/>
            <person name="Nordberg H.P."/>
            <person name="Cantor M.N."/>
            <person name="Hua S.X."/>
        </authorList>
    </citation>
    <scope>NUCLEOTIDE SEQUENCE [LARGE SCALE GENOMIC DNA]</scope>
    <source>
        <strain evidence="2 3">Marx 270</strain>
    </source>
</reference>
<organism evidence="2 3">
    <name type="scientific">Pisolithus tinctorius Marx 270</name>
    <dbReference type="NCBI Taxonomy" id="870435"/>
    <lineage>
        <taxon>Eukaryota</taxon>
        <taxon>Fungi</taxon>
        <taxon>Dikarya</taxon>
        <taxon>Basidiomycota</taxon>
        <taxon>Agaricomycotina</taxon>
        <taxon>Agaricomycetes</taxon>
        <taxon>Agaricomycetidae</taxon>
        <taxon>Boletales</taxon>
        <taxon>Sclerodermatineae</taxon>
        <taxon>Pisolithaceae</taxon>
        <taxon>Pisolithus</taxon>
    </lineage>
</organism>
<dbReference type="EMBL" id="KN832092">
    <property type="protein sequence ID" value="KIN94592.1"/>
    <property type="molecule type" value="Genomic_DNA"/>
</dbReference>
<feature type="compositionally biased region" description="Basic and acidic residues" evidence="1">
    <location>
        <begin position="177"/>
        <end position="194"/>
    </location>
</feature>
<dbReference type="AlphaFoldDB" id="A0A0C3IBZ7"/>
<proteinExistence type="predicted"/>
<feature type="compositionally biased region" description="Basic and acidic residues" evidence="1">
    <location>
        <begin position="232"/>
        <end position="249"/>
    </location>
</feature>
<feature type="compositionally biased region" description="Low complexity" evidence="1">
    <location>
        <begin position="336"/>
        <end position="355"/>
    </location>
</feature>
<reference evidence="3" key="2">
    <citation type="submission" date="2015-01" db="EMBL/GenBank/DDBJ databases">
        <title>Evolutionary Origins and Diversification of the Mycorrhizal Mutualists.</title>
        <authorList>
            <consortium name="DOE Joint Genome Institute"/>
            <consortium name="Mycorrhizal Genomics Consortium"/>
            <person name="Kohler A."/>
            <person name="Kuo A."/>
            <person name="Nagy L.G."/>
            <person name="Floudas D."/>
            <person name="Copeland A."/>
            <person name="Barry K.W."/>
            <person name="Cichocki N."/>
            <person name="Veneault-Fourrey C."/>
            <person name="LaButti K."/>
            <person name="Lindquist E.A."/>
            <person name="Lipzen A."/>
            <person name="Lundell T."/>
            <person name="Morin E."/>
            <person name="Murat C."/>
            <person name="Riley R."/>
            <person name="Ohm R."/>
            <person name="Sun H."/>
            <person name="Tunlid A."/>
            <person name="Henrissat B."/>
            <person name="Grigoriev I.V."/>
            <person name="Hibbett D.S."/>
            <person name="Martin F."/>
        </authorList>
    </citation>
    <scope>NUCLEOTIDE SEQUENCE [LARGE SCALE GENOMIC DNA]</scope>
    <source>
        <strain evidence="3">Marx 270</strain>
    </source>
</reference>
<evidence type="ECO:0000313" key="2">
    <source>
        <dbReference type="EMBL" id="KIN94592.1"/>
    </source>
</evidence>
<protein>
    <submittedName>
        <fullName evidence="2">Uncharacterized protein</fullName>
    </submittedName>
</protein>
<gene>
    <name evidence="2" type="ORF">M404DRAFT_34883</name>
</gene>
<sequence length="370" mass="41471">MTSPVYPGAFKLPETTKVYSIRAMVPAHSTVDSLDNAEVNVPSPQIMSKAEAELDDQRPWTTVVHKKSCEKRNTETLRPEQERAVREAEKCLTMEEKDWIRRRSLSVQKETRSDGSSDSETYPKGQKGKGLDPRNWGGLGLSDSELDPDVQCAAYASWNAAHRLACESESENPGPSMKRDTRGNMRTTDDEHPDSSYMPVRHSTKRDEVRIKKKDKEPATRPSRAAPNPIRDMVDKVVRQDHKRWEHQKTPRAMEPTKQVDPKSYIGLMFKHINKGERRSKRPKEKKRKPRHHYHDTSSNESSDEDEPSSNGSSSSSSDSSSEAPSSSDSSDDDSSSTSSTSFSSSGESSSSSGRLSGGRKCRRRGRSKQ</sequence>
<evidence type="ECO:0000313" key="3">
    <source>
        <dbReference type="Proteomes" id="UP000054217"/>
    </source>
</evidence>
<feature type="region of interest" description="Disordered" evidence="1">
    <location>
        <begin position="106"/>
        <end position="142"/>
    </location>
</feature>
<dbReference type="STRING" id="870435.A0A0C3IBZ7"/>